<dbReference type="Proteomes" id="UP000321464">
    <property type="component" value="Unassembled WGS sequence"/>
</dbReference>
<gene>
    <name evidence="2" type="ORF">NSE01_19920</name>
</gene>
<reference evidence="2 3" key="1">
    <citation type="submission" date="2019-07" db="EMBL/GenBank/DDBJ databases">
        <title>Whole genome shotgun sequence of Novosphingobium sediminis NBRC 106119.</title>
        <authorList>
            <person name="Hosoyama A."/>
            <person name="Uohara A."/>
            <person name="Ohji S."/>
            <person name="Ichikawa N."/>
        </authorList>
    </citation>
    <scope>NUCLEOTIDE SEQUENCE [LARGE SCALE GENOMIC DNA]</scope>
    <source>
        <strain evidence="2 3">NBRC 106119</strain>
    </source>
</reference>
<protein>
    <recommendedName>
        <fullName evidence="4">Glycerophosphoryl diester phosphodiesterase membrane domain-containing protein</fullName>
    </recommendedName>
</protein>
<feature type="transmembrane region" description="Helical" evidence="1">
    <location>
        <begin position="229"/>
        <end position="259"/>
    </location>
</feature>
<proteinExistence type="predicted"/>
<feature type="transmembrane region" description="Helical" evidence="1">
    <location>
        <begin position="150"/>
        <end position="176"/>
    </location>
</feature>
<dbReference type="EMBL" id="BJYR01000013">
    <property type="protein sequence ID" value="GEO00160.1"/>
    <property type="molecule type" value="Genomic_DNA"/>
</dbReference>
<evidence type="ECO:0000256" key="1">
    <source>
        <dbReference type="SAM" id="Phobius"/>
    </source>
</evidence>
<name>A0A512AKB4_9SPHN</name>
<evidence type="ECO:0000313" key="3">
    <source>
        <dbReference type="Proteomes" id="UP000321464"/>
    </source>
</evidence>
<dbReference type="AlphaFoldDB" id="A0A512AKB4"/>
<evidence type="ECO:0008006" key="4">
    <source>
        <dbReference type="Google" id="ProtNLM"/>
    </source>
</evidence>
<keyword evidence="1" id="KW-1133">Transmembrane helix</keyword>
<comment type="caution">
    <text evidence="2">The sequence shown here is derived from an EMBL/GenBank/DDBJ whole genome shotgun (WGS) entry which is preliminary data.</text>
</comment>
<accession>A0A512AKB4</accession>
<keyword evidence="1" id="KW-0472">Membrane</keyword>
<keyword evidence="1" id="KW-0812">Transmembrane</keyword>
<dbReference type="OrthoDB" id="7391073at2"/>
<feature type="transmembrane region" description="Helical" evidence="1">
    <location>
        <begin position="188"/>
        <end position="208"/>
    </location>
</feature>
<feature type="transmembrane region" description="Helical" evidence="1">
    <location>
        <begin position="271"/>
        <end position="291"/>
    </location>
</feature>
<feature type="transmembrane region" description="Helical" evidence="1">
    <location>
        <begin position="102"/>
        <end position="129"/>
    </location>
</feature>
<organism evidence="2 3">
    <name type="scientific">Novosphingobium sediminis</name>
    <dbReference type="NCBI Taxonomy" id="707214"/>
    <lineage>
        <taxon>Bacteria</taxon>
        <taxon>Pseudomonadati</taxon>
        <taxon>Pseudomonadota</taxon>
        <taxon>Alphaproteobacteria</taxon>
        <taxon>Sphingomonadales</taxon>
        <taxon>Sphingomonadaceae</taxon>
        <taxon>Novosphingobium</taxon>
    </lineage>
</organism>
<evidence type="ECO:0000313" key="2">
    <source>
        <dbReference type="EMBL" id="GEO00160.1"/>
    </source>
</evidence>
<keyword evidence="3" id="KW-1185">Reference proteome</keyword>
<dbReference type="RefSeq" id="WP_147159477.1">
    <property type="nucleotide sequence ID" value="NZ_BJYR01000013.1"/>
</dbReference>
<feature type="transmembrane region" description="Helical" evidence="1">
    <location>
        <begin position="61"/>
        <end position="82"/>
    </location>
</feature>
<sequence length="304" mass="32139">MNAPPRAGKTGQGLIAPQQGVRILFGPARAAAERDMTAVTTLDSSAAWASATRMVAANRDLLMAIAGVFYVLPGLAGAVFVPSPAMTTEMSEAQMLAVMQDYYASSLPVLLLLSLLPMAGMLTMLVAMLDTARPTVAQAIRHSVRALPTYFASQLLIALAIVPLSMALASVLALILPDRLAVSVALGMLLYPIMRTMLVGPVVAGEGVRNPVNAIRESVRLTRRNAGRILLFIGMAGFVFLVVYGLVMMFVGVVLVLMFKGEPQRLLGEGVAGVLLAIGYTYFVAMLAAVYKQLAGEQAGTSLR</sequence>